<keyword evidence="7" id="KW-0406">Ion transport</keyword>
<keyword evidence="3" id="KW-0813">Transport</keyword>
<feature type="domain" description="Ionotropic glutamate receptor L-glutamate and glycine-binding" evidence="15">
    <location>
        <begin position="165"/>
        <end position="256"/>
    </location>
</feature>
<comment type="caution">
    <text evidence="17">The sequence shown here is derived from an EMBL/GenBank/DDBJ whole genome shotgun (WGS) entry which is preliminary data.</text>
</comment>
<dbReference type="EMBL" id="BLKM01012061">
    <property type="protein sequence ID" value="GFG35486.1"/>
    <property type="molecule type" value="Genomic_DNA"/>
</dbReference>
<gene>
    <name evidence="17" type="ORF">Cfor_00549</name>
</gene>
<accession>A0A6L2PSM6</accession>
<keyword evidence="4" id="KW-1003">Cell membrane</keyword>
<evidence type="ECO:0000256" key="8">
    <source>
        <dbReference type="ARBA" id="ARBA00023136"/>
    </source>
</evidence>
<feature type="domain" description="Ionotropic glutamate receptor C-terminal" evidence="14">
    <location>
        <begin position="273"/>
        <end position="381"/>
    </location>
</feature>
<dbReference type="InterPro" id="IPR052192">
    <property type="entry name" value="Insect_Ionotropic_Sensory_Rcpt"/>
</dbReference>
<comment type="similarity">
    <text evidence="2">Belongs to the glutamate-gated ion channel (TC 1.A.10.1) family.</text>
</comment>
<evidence type="ECO:0000256" key="11">
    <source>
        <dbReference type="ARBA" id="ARBA00023286"/>
    </source>
</evidence>
<protein>
    <recommendedName>
        <fullName evidence="19">Ionotropic glutamate receptor C-terminal domain-containing protein</fullName>
    </recommendedName>
</protein>
<dbReference type="InParanoid" id="A0A6L2PSM6"/>
<evidence type="ECO:0000313" key="18">
    <source>
        <dbReference type="Proteomes" id="UP000502823"/>
    </source>
</evidence>
<dbReference type="InterPro" id="IPR057074">
    <property type="entry name" value="IR75A_N"/>
</dbReference>
<keyword evidence="9" id="KW-0675">Receptor</keyword>
<evidence type="ECO:0000256" key="3">
    <source>
        <dbReference type="ARBA" id="ARBA00022448"/>
    </source>
</evidence>
<evidence type="ECO:0000313" key="17">
    <source>
        <dbReference type="EMBL" id="GFG35486.1"/>
    </source>
</evidence>
<keyword evidence="12" id="KW-0407">Ion channel</keyword>
<keyword evidence="5 13" id="KW-0812">Transmembrane</keyword>
<feature type="non-terminal residue" evidence="17">
    <location>
        <position position="553"/>
    </location>
</feature>
<dbReference type="Gene3D" id="3.40.190.10">
    <property type="entry name" value="Periplasmic binding protein-like II"/>
    <property type="match status" value="1"/>
</dbReference>
<evidence type="ECO:0000256" key="12">
    <source>
        <dbReference type="ARBA" id="ARBA00023303"/>
    </source>
</evidence>
<keyword evidence="18" id="KW-1185">Reference proteome</keyword>
<feature type="transmembrane region" description="Helical" evidence="13">
    <location>
        <begin position="340"/>
        <end position="366"/>
    </location>
</feature>
<feature type="non-terminal residue" evidence="17">
    <location>
        <position position="1"/>
    </location>
</feature>
<evidence type="ECO:0000256" key="7">
    <source>
        <dbReference type="ARBA" id="ARBA00023065"/>
    </source>
</evidence>
<evidence type="ECO:0000256" key="10">
    <source>
        <dbReference type="ARBA" id="ARBA00023180"/>
    </source>
</evidence>
<dbReference type="GO" id="GO:0005886">
    <property type="term" value="C:plasma membrane"/>
    <property type="evidence" value="ECO:0007669"/>
    <property type="project" value="UniProtKB-SubCell"/>
</dbReference>
<evidence type="ECO:0000259" key="14">
    <source>
        <dbReference type="Pfam" id="PF00060"/>
    </source>
</evidence>
<evidence type="ECO:0000256" key="1">
    <source>
        <dbReference type="ARBA" id="ARBA00004651"/>
    </source>
</evidence>
<comment type="subcellular location">
    <subcellularLocation>
        <location evidence="1">Cell membrane</location>
        <topology evidence="1">Multi-pass membrane protein</topology>
    </subcellularLocation>
</comment>
<keyword evidence="8 13" id="KW-0472">Membrane</keyword>
<dbReference type="GO" id="GO:0015276">
    <property type="term" value="F:ligand-gated monoatomic ion channel activity"/>
    <property type="evidence" value="ECO:0007669"/>
    <property type="project" value="InterPro"/>
</dbReference>
<proteinExistence type="inferred from homology"/>
<dbReference type="PANTHER" id="PTHR42643">
    <property type="entry name" value="IONOTROPIC RECEPTOR 20A-RELATED"/>
    <property type="match status" value="1"/>
</dbReference>
<evidence type="ECO:0000256" key="4">
    <source>
        <dbReference type="ARBA" id="ARBA00022475"/>
    </source>
</evidence>
<evidence type="ECO:0000256" key="9">
    <source>
        <dbReference type="ARBA" id="ARBA00023170"/>
    </source>
</evidence>
<dbReference type="PANTHER" id="PTHR42643:SF30">
    <property type="entry name" value="IONOTROPIC RECEPTOR 40A-RELATED"/>
    <property type="match status" value="1"/>
</dbReference>
<evidence type="ECO:0008006" key="19">
    <source>
        <dbReference type="Google" id="ProtNLM"/>
    </source>
</evidence>
<name>A0A6L2PSM6_COPFO</name>
<keyword evidence="11" id="KW-1071">Ligand-gated ion channel</keyword>
<feature type="transmembrane region" description="Helical" evidence="13">
    <location>
        <begin position="275"/>
        <end position="294"/>
    </location>
</feature>
<dbReference type="OrthoDB" id="6117597at2759"/>
<evidence type="ECO:0000256" key="13">
    <source>
        <dbReference type="SAM" id="Phobius"/>
    </source>
</evidence>
<feature type="domain" description="Ionotropic receptor 75a N-terminal" evidence="16">
    <location>
        <begin position="39"/>
        <end position="152"/>
    </location>
</feature>
<reference evidence="18" key="1">
    <citation type="submission" date="2020-01" db="EMBL/GenBank/DDBJ databases">
        <title>Draft genome sequence of the Termite Coptotermes fromosanus.</title>
        <authorList>
            <person name="Itakura S."/>
            <person name="Yosikawa Y."/>
            <person name="Umezawa K."/>
        </authorList>
    </citation>
    <scope>NUCLEOTIDE SEQUENCE [LARGE SCALE GENOMIC DNA]</scope>
</reference>
<dbReference type="Pfam" id="PF00060">
    <property type="entry name" value="Lig_chan"/>
    <property type="match status" value="1"/>
</dbReference>
<organism evidence="17 18">
    <name type="scientific">Coptotermes formosanus</name>
    <name type="common">Formosan subterranean termite</name>
    <dbReference type="NCBI Taxonomy" id="36987"/>
    <lineage>
        <taxon>Eukaryota</taxon>
        <taxon>Metazoa</taxon>
        <taxon>Ecdysozoa</taxon>
        <taxon>Arthropoda</taxon>
        <taxon>Hexapoda</taxon>
        <taxon>Insecta</taxon>
        <taxon>Pterygota</taxon>
        <taxon>Neoptera</taxon>
        <taxon>Polyneoptera</taxon>
        <taxon>Dictyoptera</taxon>
        <taxon>Blattodea</taxon>
        <taxon>Blattoidea</taxon>
        <taxon>Termitoidae</taxon>
        <taxon>Rhinotermitidae</taxon>
        <taxon>Coptotermes</taxon>
    </lineage>
</organism>
<dbReference type="SUPFAM" id="SSF53850">
    <property type="entry name" value="Periplasmic binding protein-like II"/>
    <property type="match status" value="1"/>
</dbReference>
<dbReference type="Pfam" id="PF10613">
    <property type="entry name" value="Lig_chan-Glu_bd"/>
    <property type="match status" value="1"/>
</dbReference>
<dbReference type="Pfam" id="PF24576">
    <property type="entry name" value="IR75A_N"/>
    <property type="match status" value="1"/>
</dbReference>
<evidence type="ECO:0000256" key="2">
    <source>
        <dbReference type="ARBA" id="ARBA00008685"/>
    </source>
</evidence>
<feature type="transmembrane region" description="Helical" evidence="13">
    <location>
        <begin position="527"/>
        <end position="546"/>
    </location>
</feature>
<keyword evidence="10" id="KW-0325">Glycoprotein</keyword>
<dbReference type="Gene3D" id="1.10.287.70">
    <property type="match status" value="1"/>
</dbReference>
<dbReference type="GO" id="GO:0050906">
    <property type="term" value="P:detection of stimulus involved in sensory perception"/>
    <property type="evidence" value="ECO:0007669"/>
    <property type="project" value="UniProtKB-ARBA"/>
</dbReference>
<sequence length="553" mass="61358">IREVATLMRGMHRRGVSAAVIPTAQLDRTFACTRNRPLLVSLSTDRPLQQLVFQIQGAADMSNAKWLQFMDSDQTEVYLRGSYIPLDCQFIVAALTNTGSVMFTELYHIRRDHNLQTFKLGEWHPERGPRWTNMSFYTRRRDLQGVTINTAIISDGAISRVTQIINGKPVRVGGFFGSLWNSLQARLNFTPQFKTPSDGGYGSETNGSWSGMIGMLVKEEAEVAVSAYVMTKRLLQFVDFASQMGTTKIAVFVRRPGPTSETAWNTYTAPFSSKLWLAVVCATLVLTAGLTVTFKVGRRLGIEESDGRARYTVYDSFIHVFGCMCQQGHAKTPRSWPCRLVCLTAYITAVVLLSAYSATFISFLAVRHSSLPFTTFEGMLKDGTYQLGILENSVELSYFDQTSADLIMRQVYERLIEPNRNDAPRDTATGLQRVCERSKYAFVVDSARAASVMNNVTCGPVALPDAFIPAPGTFVIGKHSPYRRLINSNLEEMRRHGELGWLFVHAMPSKPLGSASGAKINVPVEEVLPVLAVLAASLLVASLFLATERLIKP</sequence>
<evidence type="ECO:0000259" key="15">
    <source>
        <dbReference type="Pfam" id="PF10613"/>
    </source>
</evidence>
<evidence type="ECO:0000256" key="5">
    <source>
        <dbReference type="ARBA" id="ARBA00022692"/>
    </source>
</evidence>
<dbReference type="InterPro" id="IPR001320">
    <property type="entry name" value="Iontro_rcpt_C"/>
</dbReference>
<keyword evidence="6 13" id="KW-1133">Transmembrane helix</keyword>
<evidence type="ECO:0000259" key="16">
    <source>
        <dbReference type="Pfam" id="PF24576"/>
    </source>
</evidence>
<dbReference type="InterPro" id="IPR019594">
    <property type="entry name" value="Glu/Gly-bd"/>
</dbReference>
<dbReference type="Proteomes" id="UP000502823">
    <property type="component" value="Unassembled WGS sequence"/>
</dbReference>
<dbReference type="AlphaFoldDB" id="A0A6L2PSM6"/>
<evidence type="ECO:0000256" key="6">
    <source>
        <dbReference type="ARBA" id="ARBA00022989"/>
    </source>
</evidence>